<dbReference type="InterPro" id="IPR004096">
    <property type="entry name" value="V4R"/>
</dbReference>
<dbReference type="SUPFAM" id="SSF111126">
    <property type="entry name" value="Ligand-binding domain in the NO signalling and Golgi transport"/>
    <property type="match status" value="1"/>
</dbReference>
<dbReference type="PANTHER" id="PTHR35090">
    <property type="entry name" value="DNA-DIRECTED RNA POLYMERASE SUBUNIT I"/>
    <property type="match status" value="1"/>
</dbReference>
<protein>
    <recommendedName>
        <fullName evidence="1">4-vinyl reductase 4VR domain-containing protein</fullName>
    </recommendedName>
</protein>
<dbReference type="PANTHER" id="PTHR35090:SF2">
    <property type="entry name" value="ARSR FAMILY TRANSCRIPTIONAL REGULATOR"/>
    <property type="match status" value="1"/>
</dbReference>
<accession>A0ABZ2KDT1</accession>
<evidence type="ECO:0000259" key="1">
    <source>
        <dbReference type="SMART" id="SM00989"/>
    </source>
</evidence>
<evidence type="ECO:0000313" key="2">
    <source>
        <dbReference type="EMBL" id="WXA95483.1"/>
    </source>
</evidence>
<dbReference type="Pfam" id="PF02830">
    <property type="entry name" value="V4R"/>
    <property type="match status" value="1"/>
</dbReference>
<organism evidence="2 3">
    <name type="scientific">Pendulispora brunnea</name>
    <dbReference type="NCBI Taxonomy" id="2905690"/>
    <lineage>
        <taxon>Bacteria</taxon>
        <taxon>Pseudomonadati</taxon>
        <taxon>Myxococcota</taxon>
        <taxon>Myxococcia</taxon>
        <taxon>Myxococcales</taxon>
        <taxon>Sorangiineae</taxon>
        <taxon>Pendulisporaceae</taxon>
        <taxon>Pendulispora</taxon>
    </lineage>
</organism>
<dbReference type="SMART" id="SM00989">
    <property type="entry name" value="V4R"/>
    <property type="match status" value="1"/>
</dbReference>
<dbReference type="Gene3D" id="3.30.1380.20">
    <property type="entry name" value="Trafficking protein particle complex subunit 3"/>
    <property type="match status" value="1"/>
</dbReference>
<dbReference type="EMBL" id="CP089982">
    <property type="protein sequence ID" value="WXA95483.1"/>
    <property type="molecule type" value="Genomic_DNA"/>
</dbReference>
<evidence type="ECO:0000313" key="3">
    <source>
        <dbReference type="Proteomes" id="UP001379533"/>
    </source>
</evidence>
<dbReference type="Proteomes" id="UP001379533">
    <property type="component" value="Chromosome"/>
</dbReference>
<sequence length="166" mass="17762">MSVQTPEEFARSRNVEVTNALNVLRPSLGNDAGVALYRLLRLVALEDIMGRGAAGTAYVAGKKLGISLGLKKLEDFLDLCKALKVGIIEVPLLAESHIRVDVYECVTCAGLKTVGRTLCHFEGGLIAGVVESIVKKRTRAHEITCIGGLGDKACGFDLELKPLVQT</sequence>
<dbReference type="RefSeq" id="WP_394846089.1">
    <property type="nucleotide sequence ID" value="NZ_CP089982.1"/>
</dbReference>
<gene>
    <name evidence="2" type="ORF">LZC95_01335</name>
</gene>
<name>A0ABZ2KDT1_9BACT</name>
<proteinExistence type="predicted"/>
<keyword evidence="3" id="KW-1185">Reference proteome</keyword>
<dbReference type="InterPro" id="IPR024096">
    <property type="entry name" value="NO_sig/Golgi_transp_ligand-bd"/>
</dbReference>
<reference evidence="2 3" key="1">
    <citation type="submission" date="2021-12" db="EMBL/GenBank/DDBJ databases">
        <title>Discovery of the Pendulisporaceae a myxobacterial family with distinct sporulation behavior and unique specialized metabolism.</title>
        <authorList>
            <person name="Garcia R."/>
            <person name="Popoff A."/>
            <person name="Bader C.D."/>
            <person name="Loehr J."/>
            <person name="Walesch S."/>
            <person name="Walt C."/>
            <person name="Boldt J."/>
            <person name="Bunk B."/>
            <person name="Haeckl F.J.F.P.J."/>
            <person name="Gunesch A.P."/>
            <person name="Birkelbach J."/>
            <person name="Nuebel U."/>
            <person name="Pietschmann T."/>
            <person name="Bach T."/>
            <person name="Mueller R."/>
        </authorList>
    </citation>
    <scope>NUCLEOTIDE SEQUENCE [LARGE SCALE GENOMIC DNA]</scope>
    <source>
        <strain evidence="2 3">MSr12523</strain>
    </source>
</reference>
<feature type="domain" description="4-vinyl reductase 4VR" evidence="1">
    <location>
        <begin position="97"/>
        <end position="160"/>
    </location>
</feature>